<keyword evidence="3" id="KW-1185">Reference proteome</keyword>
<proteinExistence type="predicted"/>
<feature type="transmembrane region" description="Helical" evidence="1">
    <location>
        <begin position="165"/>
        <end position="187"/>
    </location>
</feature>
<dbReference type="OrthoDB" id="2991668at2"/>
<dbReference type="AlphaFoldDB" id="A0A3D8PUE6"/>
<feature type="transmembrane region" description="Helical" evidence="1">
    <location>
        <begin position="41"/>
        <end position="58"/>
    </location>
</feature>
<keyword evidence="1" id="KW-0472">Membrane</keyword>
<evidence type="ECO:0000256" key="1">
    <source>
        <dbReference type="SAM" id="Phobius"/>
    </source>
</evidence>
<feature type="transmembrane region" description="Helical" evidence="1">
    <location>
        <begin position="70"/>
        <end position="90"/>
    </location>
</feature>
<sequence>MKRAYRLTELGKLNNKEALMFIFTFLSGLFTIIFLFSYNLISPLFLLPILFTTIYLVVSTNKKKKRRYPFGYIALLYLMLLSFSLLLLVSLIDNSIIVSSVLIITILAYINVLAIFVYYVMNAIYFWGLKKMFPYEKINEVEQREQINPIARKKLSKYIAFDKQIIYYNISLINIIAYFLFIFYWLVFFTKYPEGDHVKTLGIFSDWAKGQDWVNFSNSISIVSLLLAIYSITFPLQKKIIKEAKEIYREKYKEYI</sequence>
<comment type="caution">
    <text evidence="2">The sequence shown here is derived from an EMBL/GenBank/DDBJ whole genome shotgun (WGS) entry which is preliminary data.</text>
</comment>
<keyword evidence="1" id="KW-1133">Transmembrane helix</keyword>
<evidence type="ECO:0000313" key="2">
    <source>
        <dbReference type="EMBL" id="RDW18779.1"/>
    </source>
</evidence>
<reference evidence="3" key="1">
    <citation type="submission" date="2017-11" db="EMBL/GenBank/DDBJ databases">
        <authorList>
            <person name="Zhu W."/>
        </authorList>
    </citation>
    <scope>NUCLEOTIDE SEQUENCE [LARGE SCALE GENOMIC DNA]</scope>
    <source>
        <strain evidence="3">CAU 1051</strain>
    </source>
</reference>
<gene>
    <name evidence="2" type="ORF">CWR45_09295</name>
</gene>
<feature type="transmembrane region" description="Helical" evidence="1">
    <location>
        <begin position="18"/>
        <end position="35"/>
    </location>
</feature>
<protein>
    <submittedName>
        <fullName evidence="2">Uncharacterized protein</fullName>
    </submittedName>
</protein>
<organism evidence="2 3">
    <name type="scientific">Oceanobacillus chungangensis</name>
    <dbReference type="NCBI Taxonomy" id="1229152"/>
    <lineage>
        <taxon>Bacteria</taxon>
        <taxon>Bacillati</taxon>
        <taxon>Bacillota</taxon>
        <taxon>Bacilli</taxon>
        <taxon>Bacillales</taxon>
        <taxon>Bacillaceae</taxon>
        <taxon>Oceanobacillus</taxon>
    </lineage>
</organism>
<evidence type="ECO:0000313" key="3">
    <source>
        <dbReference type="Proteomes" id="UP000256520"/>
    </source>
</evidence>
<feature type="transmembrane region" description="Helical" evidence="1">
    <location>
        <begin position="216"/>
        <end position="236"/>
    </location>
</feature>
<accession>A0A3D8PUE6</accession>
<feature type="transmembrane region" description="Helical" evidence="1">
    <location>
        <begin position="96"/>
        <end position="121"/>
    </location>
</feature>
<dbReference type="RefSeq" id="WP_115749606.1">
    <property type="nucleotide sequence ID" value="NZ_PIOD01000009.1"/>
</dbReference>
<name>A0A3D8PUE6_9BACI</name>
<dbReference type="EMBL" id="PIOD01000009">
    <property type="protein sequence ID" value="RDW18779.1"/>
    <property type="molecule type" value="Genomic_DNA"/>
</dbReference>
<keyword evidence="1" id="KW-0812">Transmembrane</keyword>
<dbReference type="Proteomes" id="UP000256520">
    <property type="component" value="Unassembled WGS sequence"/>
</dbReference>